<reference evidence="8" key="1">
    <citation type="submission" date="2025-08" db="UniProtKB">
        <authorList>
            <consortium name="RefSeq"/>
        </authorList>
    </citation>
    <scope>IDENTIFICATION</scope>
</reference>
<protein>
    <submittedName>
        <fullName evidence="8">Uncharacterized protein</fullName>
    </submittedName>
</protein>
<evidence type="ECO:0000256" key="1">
    <source>
        <dbReference type="ARBA" id="ARBA00004613"/>
    </source>
</evidence>
<dbReference type="GO" id="GO:0005576">
    <property type="term" value="C:extracellular region"/>
    <property type="evidence" value="ECO:0007669"/>
    <property type="project" value="UniProtKB-SubCell"/>
</dbReference>
<organism evidence="8">
    <name type="scientific">Nicotiana tabacum</name>
    <name type="common">Common tobacco</name>
    <dbReference type="NCBI Taxonomy" id="4097"/>
    <lineage>
        <taxon>Eukaryota</taxon>
        <taxon>Viridiplantae</taxon>
        <taxon>Streptophyta</taxon>
        <taxon>Embryophyta</taxon>
        <taxon>Tracheophyta</taxon>
        <taxon>Spermatophyta</taxon>
        <taxon>Magnoliopsida</taxon>
        <taxon>eudicotyledons</taxon>
        <taxon>Gunneridae</taxon>
        <taxon>Pentapetalae</taxon>
        <taxon>asterids</taxon>
        <taxon>lamiids</taxon>
        <taxon>Solanales</taxon>
        <taxon>Solanaceae</taxon>
        <taxon>Nicotianoideae</taxon>
        <taxon>Nicotianeae</taxon>
        <taxon>Nicotiana</taxon>
    </lineage>
</organism>
<evidence type="ECO:0000256" key="6">
    <source>
        <dbReference type="SAM" id="MobiDB-lite"/>
    </source>
</evidence>
<feature type="chain" id="PRO_5010255711" evidence="7">
    <location>
        <begin position="27"/>
        <end position="115"/>
    </location>
</feature>
<comment type="subcellular location">
    <subcellularLocation>
        <location evidence="1">Secreted</location>
    </subcellularLocation>
</comment>
<evidence type="ECO:0000256" key="5">
    <source>
        <dbReference type="ARBA" id="ARBA00022782"/>
    </source>
</evidence>
<keyword evidence="4 7" id="KW-0732">Signal</keyword>
<name>A0A1S4AUF6_TOBAC</name>
<dbReference type="GO" id="GO:0033612">
    <property type="term" value="F:receptor serine/threonine kinase binding"/>
    <property type="evidence" value="ECO:0007669"/>
    <property type="project" value="InterPro"/>
</dbReference>
<dbReference type="AlphaFoldDB" id="A0A1S4AUF6"/>
<accession>A0A1S4AUF6</accession>
<evidence type="ECO:0000256" key="3">
    <source>
        <dbReference type="ARBA" id="ARBA00022525"/>
    </source>
</evidence>
<dbReference type="OrthoDB" id="1274253at2759"/>
<evidence type="ECO:0000256" key="7">
    <source>
        <dbReference type="SAM" id="SignalP"/>
    </source>
</evidence>
<dbReference type="KEGG" id="nta:107801497"/>
<dbReference type="RefSeq" id="XP_016480314.1">
    <property type="nucleotide sequence ID" value="XM_016624828.1"/>
</dbReference>
<keyword evidence="3" id="KW-0964">Secreted</keyword>
<dbReference type="GO" id="GO:0030154">
    <property type="term" value="P:cell differentiation"/>
    <property type="evidence" value="ECO:0007669"/>
    <property type="project" value="UniProtKB-KW"/>
</dbReference>
<feature type="signal peptide" evidence="7">
    <location>
        <begin position="1"/>
        <end position="26"/>
    </location>
</feature>
<feature type="region of interest" description="Disordered" evidence="6">
    <location>
        <begin position="95"/>
        <end position="115"/>
    </location>
</feature>
<dbReference type="InterPro" id="IPR044962">
    <property type="entry name" value="CLV3/ESR"/>
</dbReference>
<dbReference type="PANTHER" id="PTHR36349:SF2">
    <property type="entry name" value="PROTEIN CLAVATA 3"/>
    <property type="match status" value="1"/>
</dbReference>
<dbReference type="PANTHER" id="PTHR36349">
    <property type="entry name" value="PROTEIN CLAVATA 3"/>
    <property type="match status" value="1"/>
</dbReference>
<keyword evidence="5" id="KW-0221">Differentiation</keyword>
<proteinExistence type="inferred from homology"/>
<sequence>MAFTNKQYLISLMILMVALQVQYICSDCLLLSGHSHGKTATQHSRKLLYMLKEKETEPITVTGSEITKQGHGYGKTISTGNNGKNNKLELGVELREAPASPDPLHHHGNKPGIMP</sequence>
<comment type="similarity">
    <text evidence="2">Belongs to the CLV3/ESR signal peptide family.</text>
</comment>
<evidence type="ECO:0000256" key="4">
    <source>
        <dbReference type="ARBA" id="ARBA00022729"/>
    </source>
</evidence>
<evidence type="ECO:0000256" key="2">
    <source>
        <dbReference type="ARBA" id="ARBA00005416"/>
    </source>
</evidence>
<dbReference type="PaxDb" id="4097-A0A1S4AUF6"/>
<gene>
    <name evidence="8" type="primary">LOC107801497</name>
</gene>
<evidence type="ECO:0000313" key="8">
    <source>
        <dbReference type="RefSeq" id="XP_016480314.1"/>
    </source>
</evidence>